<accession>A0A933L0B7</accession>
<dbReference type="Pfam" id="PF00892">
    <property type="entry name" value="EamA"/>
    <property type="match status" value="2"/>
</dbReference>
<evidence type="ECO:0000256" key="4">
    <source>
        <dbReference type="ARBA" id="ARBA00022989"/>
    </source>
</evidence>
<evidence type="ECO:0000256" key="3">
    <source>
        <dbReference type="ARBA" id="ARBA00022692"/>
    </source>
</evidence>
<feature type="transmembrane region" description="Helical" evidence="6">
    <location>
        <begin position="179"/>
        <end position="199"/>
    </location>
</feature>
<keyword evidence="4 6" id="KW-1133">Transmembrane helix</keyword>
<feature type="transmembrane region" description="Helical" evidence="6">
    <location>
        <begin position="32"/>
        <end position="54"/>
    </location>
</feature>
<name>A0A933L0B7_9HYPH</name>
<feature type="domain" description="EamA" evidence="7">
    <location>
        <begin position="152"/>
        <end position="290"/>
    </location>
</feature>
<dbReference type="AlphaFoldDB" id="A0A933L0B7"/>
<dbReference type="PANTHER" id="PTHR32322">
    <property type="entry name" value="INNER MEMBRANE TRANSPORTER"/>
    <property type="match status" value="1"/>
</dbReference>
<dbReference type="InterPro" id="IPR037185">
    <property type="entry name" value="EmrE-like"/>
</dbReference>
<evidence type="ECO:0000313" key="8">
    <source>
        <dbReference type="EMBL" id="MBI4920852.1"/>
    </source>
</evidence>
<feature type="transmembrane region" description="Helical" evidence="6">
    <location>
        <begin position="120"/>
        <end position="138"/>
    </location>
</feature>
<feature type="transmembrane region" description="Helical" evidence="6">
    <location>
        <begin position="150"/>
        <end position="167"/>
    </location>
</feature>
<reference evidence="8" key="1">
    <citation type="submission" date="2020-07" db="EMBL/GenBank/DDBJ databases">
        <title>Huge and variable diversity of episymbiotic CPR bacteria and DPANN archaea in groundwater ecosystems.</title>
        <authorList>
            <person name="He C.Y."/>
            <person name="Keren R."/>
            <person name="Whittaker M."/>
            <person name="Farag I.F."/>
            <person name="Doudna J."/>
            <person name="Cate J.H.D."/>
            <person name="Banfield J.F."/>
        </authorList>
    </citation>
    <scope>NUCLEOTIDE SEQUENCE</scope>
    <source>
        <strain evidence="8">NC_groundwater_1586_Pr3_B-0.1um_66_15</strain>
    </source>
</reference>
<protein>
    <submittedName>
        <fullName evidence="8">EamA family transporter</fullName>
    </submittedName>
</protein>
<comment type="caution">
    <text evidence="8">The sequence shown here is derived from an EMBL/GenBank/DDBJ whole genome shotgun (WGS) entry which is preliminary data.</text>
</comment>
<evidence type="ECO:0000256" key="5">
    <source>
        <dbReference type="ARBA" id="ARBA00023136"/>
    </source>
</evidence>
<sequence>MSRPYALLVLCNLFWGGNVVAGKAAVGQIDPYALMLLRWAGALLLLLPFAIGPLKRDWPTIRAKWWLYLFYGVVGYATFNVLAYVAAHYTSGINNAIDQVTINILVMLFNFILFRTRVRALQLAGVALTIVGVALTATHGDLRRILTLDINFGDLLVLFACLAYAVYSISLRWRPKSDWLSFLFASFSGAVLASIVFQLTLGGGAGHFVAGLPTITPLGWLIAAYTVIFPSLISQLFYVRGVELIGANRASLFINLIPLFGAVGSVLILGEQLQPFHLLAGALIIIGIGLAEWSARR</sequence>
<feature type="transmembrane region" description="Helical" evidence="6">
    <location>
        <begin position="93"/>
        <end position="113"/>
    </location>
</feature>
<gene>
    <name evidence="8" type="ORF">HY834_03820</name>
</gene>
<dbReference type="InterPro" id="IPR000620">
    <property type="entry name" value="EamA_dom"/>
</dbReference>
<keyword evidence="5 6" id="KW-0472">Membrane</keyword>
<feature type="transmembrane region" description="Helical" evidence="6">
    <location>
        <begin position="276"/>
        <end position="295"/>
    </location>
</feature>
<dbReference type="PANTHER" id="PTHR32322:SF2">
    <property type="entry name" value="EAMA DOMAIN-CONTAINING PROTEIN"/>
    <property type="match status" value="1"/>
</dbReference>
<organism evidence="8 9">
    <name type="scientific">Devosia nanyangense</name>
    <dbReference type="NCBI Taxonomy" id="1228055"/>
    <lineage>
        <taxon>Bacteria</taxon>
        <taxon>Pseudomonadati</taxon>
        <taxon>Pseudomonadota</taxon>
        <taxon>Alphaproteobacteria</taxon>
        <taxon>Hyphomicrobiales</taxon>
        <taxon>Devosiaceae</taxon>
        <taxon>Devosia</taxon>
    </lineage>
</organism>
<comment type="similarity">
    <text evidence="2">Belongs to the EamA transporter family.</text>
</comment>
<proteinExistence type="inferred from homology"/>
<dbReference type="GO" id="GO:0016020">
    <property type="term" value="C:membrane"/>
    <property type="evidence" value="ECO:0007669"/>
    <property type="project" value="UniProtKB-SubCell"/>
</dbReference>
<evidence type="ECO:0000256" key="2">
    <source>
        <dbReference type="ARBA" id="ARBA00007362"/>
    </source>
</evidence>
<evidence type="ECO:0000313" key="9">
    <source>
        <dbReference type="Proteomes" id="UP000782610"/>
    </source>
</evidence>
<evidence type="ECO:0000259" key="7">
    <source>
        <dbReference type="Pfam" id="PF00892"/>
    </source>
</evidence>
<feature type="transmembrane region" description="Helical" evidence="6">
    <location>
        <begin position="250"/>
        <end position="270"/>
    </location>
</feature>
<dbReference type="Proteomes" id="UP000782610">
    <property type="component" value="Unassembled WGS sequence"/>
</dbReference>
<comment type="subcellular location">
    <subcellularLocation>
        <location evidence="1">Membrane</location>
        <topology evidence="1">Multi-pass membrane protein</topology>
    </subcellularLocation>
</comment>
<feature type="domain" description="EamA" evidence="7">
    <location>
        <begin position="5"/>
        <end position="137"/>
    </location>
</feature>
<keyword evidence="3 6" id="KW-0812">Transmembrane</keyword>
<dbReference type="SUPFAM" id="SSF103481">
    <property type="entry name" value="Multidrug resistance efflux transporter EmrE"/>
    <property type="match status" value="2"/>
</dbReference>
<evidence type="ECO:0000256" key="6">
    <source>
        <dbReference type="SAM" id="Phobius"/>
    </source>
</evidence>
<feature type="transmembrane region" description="Helical" evidence="6">
    <location>
        <begin position="66"/>
        <end position="87"/>
    </location>
</feature>
<evidence type="ECO:0000256" key="1">
    <source>
        <dbReference type="ARBA" id="ARBA00004141"/>
    </source>
</evidence>
<dbReference type="InterPro" id="IPR050638">
    <property type="entry name" value="AA-Vitamin_Transporters"/>
</dbReference>
<feature type="transmembrane region" description="Helical" evidence="6">
    <location>
        <begin position="219"/>
        <end position="238"/>
    </location>
</feature>
<dbReference type="EMBL" id="JACRAF010000014">
    <property type="protein sequence ID" value="MBI4920852.1"/>
    <property type="molecule type" value="Genomic_DNA"/>
</dbReference>